<sequence>MKHFIKDSFSRGLLCTTLLVWALALTALQADAQDIPWEDVNKTGSDPRDIGAASIAEVTSRAPRQGVASAGTRYLAAIKPGVIDPGAGDLTVFGWFRKNWSVSSGLTLWSNLDSNVGLAMQSRPNGVLRALLGTGSTVASFDSAAHGLEDGDWALVVLRQDVDGNLSFSINALDLGAADISAHAAQTRTSVGNWWWGSDGSTDAALTMGEWGVYAGLLSDAQIRKMHAAGTARGLGITFLHHLVPSDSLAAGLFEDISGHNKHAVLGALPEPGGAIETVLPIDLPTNVPAQALVGDGSGGAGLSAALNAQKPANATGSVAVLWEGLYPQDATSTVRILGVLTSNSTDVWAARHFSLAYSSAGGVIVQLLGATTSDKRYMQSLPLHSVLSALGARGVAVCMVAGIDRHAGAPFVLLGVGGMVLDVTNQFTEEEGGSSPPAWTDEIDGDYLQGIKRNGTTGSAQTLYALELLNAPITLSDLGYRMRNFAWHEKFARGDQTPIYETDFSTSVGWLASNAYSQVASGQLQYLGSFDSTAYRSISGLVPGQMVVLRFTADASGLVKFADSVGGAISTEYGLNTQTLAVGPNEFVMTLTNAGADGVANFGIRGIATGPAFNIDNLEIVALGITAALDLREGGGFQPKNPRSGNGSGNFVLSTTGVSWAKPAPIGKRISITESFDHTEISSTTATTRLGWQPPGYGVVSVRTQIIEAFDSGTTLRGGTGALSTQFASGLALDSVGFDGQDSADKNPVSASSNGSIFLTKSGATTQGQVVVTFILERVF</sequence>
<gene>
    <name evidence="2" type="ORF">K1X11_008315</name>
</gene>
<reference evidence="2 3" key="2">
    <citation type="submission" date="2023-12" db="EMBL/GenBank/DDBJ databases">
        <title>Description of an unclassified Opitutus bacterium of Verrucomicrobiota.</title>
        <authorList>
            <person name="Zhang D.-F."/>
        </authorList>
    </citation>
    <scope>NUCLEOTIDE SEQUENCE [LARGE SCALE GENOMIC DNA]</scope>
    <source>
        <strain evidence="2 3">WL0086</strain>
    </source>
</reference>
<evidence type="ECO:0000313" key="3">
    <source>
        <dbReference type="Proteomes" id="UP000738431"/>
    </source>
</evidence>
<reference evidence="2 3" key="1">
    <citation type="submission" date="2021-08" db="EMBL/GenBank/DDBJ databases">
        <authorList>
            <person name="Zhang D."/>
            <person name="Zhang A."/>
            <person name="Wang L."/>
        </authorList>
    </citation>
    <scope>NUCLEOTIDE SEQUENCE [LARGE SCALE GENOMIC DNA]</scope>
    <source>
        <strain evidence="2 3">WL0086</strain>
    </source>
</reference>
<dbReference type="Gene3D" id="2.60.120.200">
    <property type="match status" value="1"/>
</dbReference>
<dbReference type="RefSeq" id="WP_221029898.1">
    <property type="nucleotide sequence ID" value="NZ_CP139781.1"/>
</dbReference>
<feature type="chain" id="PRO_5046488509" evidence="1">
    <location>
        <begin position="33"/>
        <end position="781"/>
    </location>
</feature>
<protein>
    <submittedName>
        <fullName evidence="2">Uncharacterized protein</fullName>
    </submittedName>
</protein>
<name>A0ABZ1CCM5_9BACT</name>
<dbReference type="SUPFAM" id="SSF49899">
    <property type="entry name" value="Concanavalin A-like lectins/glucanases"/>
    <property type="match status" value="1"/>
</dbReference>
<keyword evidence="1" id="KW-0732">Signal</keyword>
<dbReference type="EMBL" id="CP139781">
    <property type="protein sequence ID" value="WRQ89411.1"/>
    <property type="molecule type" value="Genomic_DNA"/>
</dbReference>
<feature type="signal peptide" evidence="1">
    <location>
        <begin position="1"/>
        <end position="32"/>
    </location>
</feature>
<dbReference type="Proteomes" id="UP000738431">
    <property type="component" value="Chromosome"/>
</dbReference>
<accession>A0ABZ1CCM5</accession>
<evidence type="ECO:0000256" key="1">
    <source>
        <dbReference type="SAM" id="SignalP"/>
    </source>
</evidence>
<evidence type="ECO:0000313" key="2">
    <source>
        <dbReference type="EMBL" id="WRQ89411.1"/>
    </source>
</evidence>
<proteinExistence type="predicted"/>
<keyword evidence="3" id="KW-1185">Reference proteome</keyword>
<organism evidence="2 3">
    <name type="scientific">Actomonas aquatica</name>
    <dbReference type="NCBI Taxonomy" id="2866162"/>
    <lineage>
        <taxon>Bacteria</taxon>
        <taxon>Pseudomonadati</taxon>
        <taxon>Verrucomicrobiota</taxon>
        <taxon>Opitutia</taxon>
        <taxon>Opitutales</taxon>
        <taxon>Opitutaceae</taxon>
        <taxon>Actomonas</taxon>
    </lineage>
</organism>
<dbReference type="InterPro" id="IPR013320">
    <property type="entry name" value="ConA-like_dom_sf"/>
</dbReference>